<dbReference type="InterPro" id="IPR025962">
    <property type="entry name" value="SdpI/YhfL"/>
</dbReference>
<feature type="transmembrane region" description="Helical" evidence="1">
    <location>
        <begin position="6"/>
        <end position="27"/>
    </location>
</feature>
<proteinExistence type="predicted"/>
<name>A0ABS4ZJM0_9MICO</name>
<feature type="transmembrane region" description="Helical" evidence="1">
    <location>
        <begin position="66"/>
        <end position="84"/>
    </location>
</feature>
<accession>A0ABS4ZJM0</accession>
<gene>
    <name evidence="2" type="ORF">JOF34_002074</name>
</gene>
<organism evidence="2 3">
    <name type="scientific">Microbacterium amylolyticum</name>
    <dbReference type="NCBI Taxonomy" id="936337"/>
    <lineage>
        <taxon>Bacteria</taxon>
        <taxon>Bacillati</taxon>
        <taxon>Actinomycetota</taxon>
        <taxon>Actinomycetes</taxon>
        <taxon>Micrococcales</taxon>
        <taxon>Microbacteriaceae</taxon>
        <taxon>Microbacterium</taxon>
    </lineage>
</organism>
<dbReference type="RefSeq" id="WP_165133831.1">
    <property type="nucleotide sequence ID" value="NZ_CP049253.1"/>
</dbReference>
<feature type="transmembrane region" description="Helical" evidence="1">
    <location>
        <begin position="90"/>
        <end position="109"/>
    </location>
</feature>
<keyword evidence="1" id="KW-0472">Membrane</keyword>
<protein>
    <submittedName>
        <fullName evidence="2">Membrane protein</fullName>
    </submittedName>
</protein>
<evidence type="ECO:0000256" key="1">
    <source>
        <dbReference type="SAM" id="Phobius"/>
    </source>
</evidence>
<reference evidence="2 3" key="1">
    <citation type="submission" date="2021-03" db="EMBL/GenBank/DDBJ databases">
        <title>Sequencing the genomes of 1000 actinobacteria strains.</title>
        <authorList>
            <person name="Klenk H.-P."/>
        </authorList>
    </citation>
    <scope>NUCLEOTIDE SEQUENCE [LARGE SCALE GENOMIC DNA]</scope>
    <source>
        <strain evidence="2 3">DSM 24221</strain>
    </source>
</reference>
<evidence type="ECO:0000313" key="3">
    <source>
        <dbReference type="Proteomes" id="UP001519362"/>
    </source>
</evidence>
<keyword evidence="1" id="KW-0812">Transmembrane</keyword>
<evidence type="ECO:0000313" key="2">
    <source>
        <dbReference type="EMBL" id="MBP2437488.1"/>
    </source>
</evidence>
<dbReference type="EMBL" id="JAGIOL010000001">
    <property type="protein sequence ID" value="MBP2437488.1"/>
    <property type="molecule type" value="Genomic_DNA"/>
</dbReference>
<comment type="caution">
    <text evidence="2">The sequence shown here is derived from an EMBL/GenBank/DDBJ whole genome shotgun (WGS) entry which is preliminary data.</text>
</comment>
<keyword evidence="3" id="KW-1185">Reference proteome</keyword>
<keyword evidence="1" id="KW-1133">Transmembrane helix</keyword>
<sequence>MMDSDLAPKIVFFVCMVGSGVLLIWMAQAAASGRLKRNPLAGIRTSRTMESDAAWLAAHIRARRPTAMGGITAVVAGCCVLLPVPVAVFSVIVLAGAVATLAIVIYAAVVGGRAAAEASSGEKQEDLV</sequence>
<dbReference type="Proteomes" id="UP001519362">
    <property type="component" value="Unassembled WGS sequence"/>
</dbReference>
<dbReference type="Pfam" id="PF13630">
    <property type="entry name" value="SdpI"/>
    <property type="match status" value="1"/>
</dbReference>